<proteinExistence type="predicted"/>
<dbReference type="AlphaFoldDB" id="A0A4Y2QAW9"/>
<comment type="caution">
    <text evidence="1">The sequence shown here is derived from an EMBL/GenBank/DDBJ whole genome shotgun (WGS) entry which is preliminary data.</text>
</comment>
<keyword evidence="2" id="KW-1185">Reference proteome</keyword>
<dbReference type="Proteomes" id="UP000499080">
    <property type="component" value="Unassembled WGS sequence"/>
</dbReference>
<gene>
    <name evidence="1" type="ORF">AVEN_102641_1</name>
</gene>
<evidence type="ECO:0000313" key="2">
    <source>
        <dbReference type="Proteomes" id="UP000499080"/>
    </source>
</evidence>
<reference evidence="1 2" key="1">
    <citation type="journal article" date="2019" name="Sci. Rep.">
        <title>Orb-weaving spider Araneus ventricosus genome elucidates the spidroin gene catalogue.</title>
        <authorList>
            <person name="Kono N."/>
            <person name="Nakamura H."/>
            <person name="Ohtoshi R."/>
            <person name="Moran D.A.P."/>
            <person name="Shinohara A."/>
            <person name="Yoshida Y."/>
            <person name="Fujiwara M."/>
            <person name="Mori M."/>
            <person name="Tomita M."/>
            <person name="Arakawa K."/>
        </authorList>
    </citation>
    <scope>NUCLEOTIDE SEQUENCE [LARGE SCALE GENOMIC DNA]</scope>
</reference>
<dbReference type="EMBL" id="BGPR01013409">
    <property type="protein sequence ID" value="GBN60511.1"/>
    <property type="molecule type" value="Genomic_DNA"/>
</dbReference>
<accession>A0A4Y2QAW9</accession>
<organism evidence="1 2">
    <name type="scientific">Araneus ventricosus</name>
    <name type="common">Orbweaver spider</name>
    <name type="synonym">Epeira ventricosa</name>
    <dbReference type="NCBI Taxonomy" id="182803"/>
    <lineage>
        <taxon>Eukaryota</taxon>
        <taxon>Metazoa</taxon>
        <taxon>Ecdysozoa</taxon>
        <taxon>Arthropoda</taxon>
        <taxon>Chelicerata</taxon>
        <taxon>Arachnida</taxon>
        <taxon>Araneae</taxon>
        <taxon>Araneomorphae</taxon>
        <taxon>Entelegynae</taxon>
        <taxon>Araneoidea</taxon>
        <taxon>Araneidae</taxon>
        <taxon>Araneus</taxon>
    </lineage>
</organism>
<evidence type="ECO:0000313" key="1">
    <source>
        <dbReference type="EMBL" id="GBN60511.1"/>
    </source>
</evidence>
<sequence length="100" mass="11242">MNRAQIQYKCSSLLTWSATLAKRLRAHHVEATAPRAPPPALPNQPITCRTGVTNLLNVLNLRSISSPSRRYLCPPQWHLTGILRFEHYISSQLTSPNAKI</sequence>
<name>A0A4Y2QAW9_ARAVE</name>
<protein>
    <submittedName>
        <fullName evidence="1">Uncharacterized protein</fullName>
    </submittedName>
</protein>